<keyword evidence="2 5" id="KW-0560">Oxidoreductase</keyword>
<comment type="similarity">
    <text evidence="1 5">Belongs to the aldehyde dehydrogenase family.</text>
</comment>
<dbReference type="CDD" id="cd07132">
    <property type="entry name" value="ALDH_F3AB"/>
    <property type="match status" value="1"/>
</dbReference>
<evidence type="ECO:0000256" key="3">
    <source>
        <dbReference type="ARBA" id="ARBA00023027"/>
    </source>
</evidence>
<keyword evidence="6" id="KW-0472">Membrane</keyword>
<protein>
    <submittedName>
        <fullName evidence="8">Aldehyde dimeric NADP-preferring-like isoform X1</fullName>
    </submittedName>
</protein>
<dbReference type="STRING" id="84645.A0A498LLN3"/>
<dbReference type="InterPro" id="IPR016162">
    <property type="entry name" value="Ald_DH_N"/>
</dbReference>
<dbReference type="GO" id="GO:0006081">
    <property type="term" value="P:aldehyde metabolic process"/>
    <property type="evidence" value="ECO:0007669"/>
    <property type="project" value="InterPro"/>
</dbReference>
<keyword evidence="6" id="KW-0812">Transmembrane</keyword>
<dbReference type="PROSITE" id="PS00070">
    <property type="entry name" value="ALDEHYDE_DEHYDR_CYS"/>
    <property type="match status" value="1"/>
</dbReference>
<reference evidence="8 9" key="1">
    <citation type="submission" date="2018-03" db="EMBL/GenBank/DDBJ databases">
        <title>Draft genome sequence of Rohu Carp (Labeo rohita).</title>
        <authorList>
            <person name="Das P."/>
            <person name="Kushwaha B."/>
            <person name="Joshi C.G."/>
            <person name="Kumar D."/>
            <person name="Nagpure N.S."/>
            <person name="Sahoo L."/>
            <person name="Das S.P."/>
            <person name="Bit A."/>
            <person name="Patnaik S."/>
            <person name="Meher P.K."/>
            <person name="Jayasankar P."/>
            <person name="Koringa P.G."/>
            <person name="Patel N.V."/>
            <person name="Hinsu A.T."/>
            <person name="Kumar R."/>
            <person name="Pandey M."/>
            <person name="Agarwal S."/>
            <person name="Srivastava S."/>
            <person name="Singh M."/>
            <person name="Iquebal M.A."/>
            <person name="Jaiswal S."/>
            <person name="Angadi U.B."/>
            <person name="Kumar N."/>
            <person name="Raza M."/>
            <person name="Shah T.M."/>
            <person name="Rai A."/>
            <person name="Jena J.K."/>
        </authorList>
    </citation>
    <scope>NUCLEOTIDE SEQUENCE [LARGE SCALE GENOMIC DNA]</scope>
    <source>
        <strain evidence="8">DASCIFA01</strain>
        <tissue evidence="8">Testis</tissue>
    </source>
</reference>
<evidence type="ECO:0000256" key="5">
    <source>
        <dbReference type="RuleBase" id="RU003345"/>
    </source>
</evidence>
<feature type="transmembrane region" description="Helical" evidence="6">
    <location>
        <begin position="813"/>
        <end position="833"/>
    </location>
</feature>
<evidence type="ECO:0000313" key="8">
    <source>
        <dbReference type="EMBL" id="RXN07946.1"/>
    </source>
</evidence>
<dbReference type="FunFam" id="3.40.605.10:FF:000004">
    <property type="entry name" value="Aldehyde dehydrogenase"/>
    <property type="match status" value="1"/>
</dbReference>
<evidence type="ECO:0000259" key="7">
    <source>
        <dbReference type="Pfam" id="PF00171"/>
    </source>
</evidence>
<evidence type="ECO:0000256" key="6">
    <source>
        <dbReference type="SAM" id="Phobius"/>
    </source>
</evidence>
<feature type="domain" description="Aldehyde dehydrogenase" evidence="7">
    <location>
        <begin position="352"/>
        <end position="767"/>
    </location>
</feature>
<evidence type="ECO:0000256" key="1">
    <source>
        <dbReference type="ARBA" id="ARBA00009986"/>
    </source>
</evidence>
<organism evidence="8 9">
    <name type="scientific">Labeo rohita</name>
    <name type="common">Indian major carp</name>
    <name type="synonym">Cyprinus rohita</name>
    <dbReference type="NCBI Taxonomy" id="84645"/>
    <lineage>
        <taxon>Eukaryota</taxon>
        <taxon>Metazoa</taxon>
        <taxon>Chordata</taxon>
        <taxon>Craniata</taxon>
        <taxon>Vertebrata</taxon>
        <taxon>Euteleostomi</taxon>
        <taxon>Actinopterygii</taxon>
        <taxon>Neopterygii</taxon>
        <taxon>Teleostei</taxon>
        <taxon>Ostariophysi</taxon>
        <taxon>Cypriniformes</taxon>
        <taxon>Cyprinidae</taxon>
        <taxon>Labeoninae</taxon>
        <taxon>Labeonini</taxon>
        <taxon>Labeo</taxon>
    </lineage>
</organism>
<keyword evidence="3" id="KW-0520">NAD</keyword>
<keyword evidence="6" id="KW-1133">Transmembrane helix</keyword>
<dbReference type="InterPro" id="IPR012394">
    <property type="entry name" value="Aldehyde_DH_NAD(P)"/>
</dbReference>
<dbReference type="FunFam" id="3.40.309.10:FF:000003">
    <property type="entry name" value="Aldehyde dehydrogenase"/>
    <property type="match status" value="1"/>
</dbReference>
<dbReference type="InterPro" id="IPR016160">
    <property type="entry name" value="Ald_DH_CS_CYS"/>
</dbReference>
<dbReference type="EMBL" id="QBIY01013332">
    <property type="protein sequence ID" value="RXN07946.1"/>
    <property type="molecule type" value="Genomic_DNA"/>
</dbReference>
<proteinExistence type="inferred from homology"/>
<dbReference type="Gene3D" id="3.40.309.10">
    <property type="entry name" value="Aldehyde Dehydrogenase, Chain A, domain 2"/>
    <property type="match status" value="1"/>
</dbReference>
<dbReference type="SUPFAM" id="SSF53720">
    <property type="entry name" value="ALDH-like"/>
    <property type="match status" value="1"/>
</dbReference>
<sequence>MHKVLAAPTRPVTVIMCMALDPARPCAHATRHVTATCARYWQLPLDMSLLHVHGTGSCHSTCHCYYVHGTGPGMAMCACHSTCHRYMRKVLAAPTRHVTATCAWHWQLPLDLSLLLCAWHWTWHGHVRMPLNMSPLHAQGTGSCHSTCHRYMRKVLAAPTRRHRYMRKVLAAPTQHVTATCARYWQLPLDVTATCARYWQLPLDMSPLHVQDTGSSHSTCHRYMRKVLAAPTRHVTVIMCMALDPARPCAHAIQHVTATCARYWQLPLDMSPLHAHGTGSCHSTCHCYYVHGTGPGTAMCACHSTCHRYMRKVLAAPTRRHRYMRKLYFIEQMFHGKWTYVLPVQMEKQVVDGLREVFQSGRSRPLQYRKQQLRALLRLITERQGDIEQALKQDLNRSMYNTSLFELISIENDIKVAERDMVDWAAPQPVKKNLNSALDDVYIKPEPLGVVLIIGTWNYPWAMILQPLVGAIAAGNAAVVKPSELSEHSARLMKELLPLYLDKEMYQVVTGGIPETQELLKQRFDHIFYTGSSTVGKLVMEAAARHLTPVTLELGGKSPCYIDKNCDIAVACRRITWGKFANCGQTCIAPDYILCEPSIQDRIIEEIQKTLLEFYQKDPKSSPDYCRIINTRHFDRVLALMNECTIALGGESDRSQCYIAPTVLKDVLPHFKIMQEEIFGPLLPIITVNDLSEAINFINAREKPLALYVFSSDKTVIKRMLTETTSGGVTVNDVLMHYTVDTLPFGGVGNSGMGRYHGRHTFNQLSHHRACLIKSFAMEGLNDARYPPLTAARLRKAKFFMQHRWCSCSGICVWAVIATILAVGLLVALIVVLI</sequence>
<dbReference type="AlphaFoldDB" id="A0A498LLN3"/>
<dbReference type="PROSITE" id="PS00687">
    <property type="entry name" value="ALDEHYDE_DEHYDR_GLU"/>
    <property type="match status" value="1"/>
</dbReference>
<name>A0A498LLN3_LABRO</name>
<dbReference type="Pfam" id="PF00171">
    <property type="entry name" value="Aldedh"/>
    <property type="match status" value="1"/>
</dbReference>
<dbReference type="InterPro" id="IPR016163">
    <property type="entry name" value="Ald_DH_C"/>
</dbReference>
<dbReference type="Gene3D" id="3.40.605.10">
    <property type="entry name" value="Aldehyde Dehydrogenase, Chain A, domain 1"/>
    <property type="match status" value="1"/>
</dbReference>
<accession>A0A498LLN3</accession>
<evidence type="ECO:0000256" key="4">
    <source>
        <dbReference type="PROSITE-ProRule" id="PRU10007"/>
    </source>
</evidence>
<dbReference type="GO" id="GO:0004029">
    <property type="term" value="F:aldehyde dehydrogenase (NAD+) activity"/>
    <property type="evidence" value="ECO:0007669"/>
    <property type="project" value="TreeGrafter"/>
</dbReference>
<keyword evidence="9" id="KW-1185">Reference proteome</keyword>
<dbReference type="PANTHER" id="PTHR43570">
    <property type="entry name" value="ALDEHYDE DEHYDROGENASE"/>
    <property type="match status" value="1"/>
</dbReference>
<dbReference type="InterPro" id="IPR015590">
    <property type="entry name" value="Aldehyde_DH_dom"/>
</dbReference>
<dbReference type="GO" id="GO:0005737">
    <property type="term" value="C:cytoplasm"/>
    <property type="evidence" value="ECO:0007669"/>
    <property type="project" value="TreeGrafter"/>
</dbReference>
<dbReference type="InterPro" id="IPR016161">
    <property type="entry name" value="Ald_DH/histidinol_DH"/>
</dbReference>
<evidence type="ECO:0000313" key="9">
    <source>
        <dbReference type="Proteomes" id="UP000290572"/>
    </source>
</evidence>
<dbReference type="GO" id="GO:0004028">
    <property type="term" value="F:3-chloroallyl aldehyde dehydrogenase activity"/>
    <property type="evidence" value="ECO:0007669"/>
    <property type="project" value="TreeGrafter"/>
</dbReference>
<feature type="active site" evidence="4">
    <location>
        <position position="553"/>
    </location>
</feature>
<comment type="caution">
    <text evidence="8">The sequence shown here is derived from an EMBL/GenBank/DDBJ whole genome shotgun (WGS) entry which is preliminary data.</text>
</comment>
<evidence type="ECO:0000256" key="2">
    <source>
        <dbReference type="ARBA" id="ARBA00023002"/>
    </source>
</evidence>
<dbReference type="InterPro" id="IPR029510">
    <property type="entry name" value="Ald_DH_CS_GLU"/>
</dbReference>
<dbReference type="PANTHER" id="PTHR43570:SF22">
    <property type="entry name" value="ALDEHYDE DEHYDROGENASE"/>
    <property type="match status" value="1"/>
</dbReference>
<gene>
    <name evidence="8" type="ORF">ROHU_032034</name>
</gene>
<dbReference type="Proteomes" id="UP000290572">
    <property type="component" value="Unassembled WGS sequence"/>
</dbReference>